<dbReference type="KEGG" id="hcu:MUN79_20135"/>
<organism evidence="1 2">
    <name type="scientific">Hymenobacter cellulosilyticus</name>
    <dbReference type="NCBI Taxonomy" id="2932248"/>
    <lineage>
        <taxon>Bacteria</taxon>
        <taxon>Pseudomonadati</taxon>
        <taxon>Bacteroidota</taxon>
        <taxon>Cytophagia</taxon>
        <taxon>Cytophagales</taxon>
        <taxon>Hymenobacteraceae</taxon>
        <taxon>Hymenobacter</taxon>
    </lineage>
</organism>
<sequence length="343" mass="39100">MYPFLPALCGCCMAFVCGSLPARCQSVRKLSDLQNVSSAMGFGYEQRLEAQLPYQQALLPLKPSYLSSYWIEWSESYSSVTGDARKEGARLGYEGLLKEFTVMHYLNHLQRSWFDCHDQVAPTTRFEGKGLPIGATHLYTGKCFTTQGPSQPDSVVLYKNFDPLRVVEGYPPPQPAAACFFYVLDIRPGFIGDTLASYRLEQAQAGGTYHLVFQVRDEQKHHRTQVALIPRRWRGQVRTVQWWDYDPTGRRLTSARQPEGFGSGFGSRWTRTYGAGQDYVEVLEETELLDEHGGGTKTDTWYERRHTCSYGRVHDQYTVHLPNSYSMFEPGETVTMTIVTDFR</sequence>
<evidence type="ECO:0000313" key="2">
    <source>
        <dbReference type="Proteomes" id="UP000831796"/>
    </source>
</evidence>
<dbReference type="AlphaFoldDB" id="A0A8T9Q0L1"/>
<reference evidence="1" key="1">
    <citation type="submission" date="2022-04" db="EMBL/GenBank/DDBJ databases">
        <title>Hymenobacter sp. isolated from the air.</title>
        <authorList>
            <person name="Won M."/>
            <person name="Lee C.-M."/>
            <person name="Woen H.-Y."/>
            <person name="Kwon S.-W."/>
        </authorList>
    </citation>
    <scope>NUCLEOTIDE SEQUENCE</scope>
    <source>
        <strain evidence="1">5116S-3</strain>
    </source>
</reference>
<name>A0A8T9Q0L1_9BACT</name>
<proteinExistence type="predicted"/>
<evidence type="ECO:0000313" key="1">
    <source>
        <dbReference type="EMBL" id="UOQ70964.1"/>
    </source>
</evidence>
<gene>
    <name evidence="1" type="ORF">MUN79_20135</name>
</gene>
<keyword evidence="2" id="KW-1185">Reference proteome</keyword>
<protein>
    <submittedName>
        <fullName evidence="1">Uncharacterized protein</fullName>
    </submittedName>
</protein>
<accession>A0A8T9Q0L1</accession>
<dbReference type="EMBL" id="CP095046">
    <property type="protein sequence ID" value="UOQ70964.1"/>
    <property type="molecule type" value="Genomic_DNA"/>
</dbReference>
<dbReference type="RefSeq" id="WP_244674377.1">
    <property type="nucleotide sequence ID" value="NZ_CP095046.1"/>
</dbReference>
<dbReference type="Proteomes" id="UP000831796">
    <property type="component" value="Chromosome"/>
</dbReference>